<name>A0A8H6R2X4_9EURO</name>
<dbReference type="InterPro" id="IPR009057">
    <property type="entry name" value="Homeodomain-like_sf"/>
</dbReference>
<dbReference type="GO" id="GO:0006313">
    <property type="term" value="P:DNA transposition"/>
    <property type="evidence" value="ECO:0007669"/>
    <property type="project" value="InterPro"/>
</dbReference>
<protein>
    <recommendedName>
        <fullName evidence="1">Transposase Tc1-like domain-containing protein</fullName>
    </recommendedName>
</protein>
<organism evidence="2 3">
    <name type="scientific">Aspergillus felis</name>
    <dbReference type="NCBI Taxonomy" id="1287682"/>
    <lineage>
        <taxon>Eukaryota</taxon>
        <taxon>Fungi</taxon>
        <taxon>Dikarya</taxon>
        <taxon>Ascomycota</taxon>
        <taxon>Pezizomycotina</taxon>
        <taxon>Eurotiomycetes</taxon>
        <taxon>Eurotiomycetidae</taxon>
        <taxon>Eurotiales</taxon>
        <taxon>Aspergillaceae</taxon>
        <taxon>Aspergillus</taxon>
        <taxon>Aspergillus subgen. Fumigati</taxon>
    </lineage>
</organism>
<dbReference type="PANTHER" id="PTHR23022:SF119">
    <property type="entry name" value="TC1-LIKE TRANSPOSASE DDE DOMAIN-CONTAINING PROTEIN"/>
    <property type="match status" value="1"/>
</dbReference>
<proteinExistence type="predicted"/>
<dbReference type="PANTHER" id="PTHR23022">
    <property type="entry name" value="TRANSPOSABLE ELEMENT-RELATED"/>
    <property type="match status" value="1"/>
</dbReference>
<gene>
    <name evidence="2" type="ORF">CNMCM7691_004840</name>
</gene>
<evidence type="ECO:0000259" key="1">
    <source>
        <dbReference type="Pfam" id="PF01498"/>
    </source>
</evidence>
<dbReference type="GO" id="GO:0003677">
    <property type="term" value="F:DNA binding"/>
    <property type="evidence" value="ECO:0007669"/>
    <property type="project" value="InterPro"/>
</dbReference>
<dbReference type="InterPro" id="IPR036397">
    <property type="entry name" value="RNaseH_sf"/>
</dbReference>
<evidence type="ECO:0000313" key="2">
    <source>
        <dbReference type="EMBL" id="KAF7184215.1"/>
    </source>
</evidence>
<evidence type="ECO:0000313" key="3">
    <source>
        <dbReference type="Proteomes" id="UP000641853"/>
    </source>
</evidence>
<dbReference type="SUPFAM" id="SSF46689">
    <property type="entry name" value="Homeodomain-like"/>
    <property type="match status" value="1"/>
</dbReference>
<dbReference type="AlphaFoldDB" id="A0A8H6R2X4"/>
<dbReference type="EMBL" id="JACBAG010001661">
    <property type="protein sequence ID" value="KAF7184215.1"/>
    <property type="molecule type" value="Genomic_DNA"/>
</dbReference>
<dbReference type="Gene3D" id="3.30.420.10">
    <property type="entry name" value="Ribonuclease H-like superfamily/Ribonuclease H"/>
    <property type="match status" value="1"/>
</dbReference>
<accession>A0A8H6R2X4</accession>
<comment type="caution">
    <text evidence="2">The sequence shown here is derived from an EMBL/GenBank/DDBJ whole genome shotgun (WGS) entry which is preliminary data.</text>
</comment>
<dbReference type="Proteomes" id="UP000641853">
    <property type="component" value="Unassembled WGS sequence"/>
</dbReference>
<keyword evidence="3" id="KW-1185">Reference proteome</keyword>
<reference evidence="2" key="1">
    <citation type="submission" date="2020-06" db="EMBL/GenBank/DDBJ databases">
        <title>Draft genome sequences of strains closely related to Aspergillus parafelis and Aspergillus hiratsukae.</title>
        <authorList>
            <person name="Dos Santos R.A.C."/>
            <person name="Rivero-Menendez O."/>
            <person name="Steenwyk J.L."/>
            <person name="Mead M.E."/>
            <person name="Goldman G.H."/>
            <person name="Alastruey-Izquierdo A."/>
            <person name="Rokas A."/>
        </authorList>
    </citation>
    <scope>NUCLEOTIDE SEQUENCE</scope>
    <source>
        <strain evidence="2">CNM-CM7691</strain>
    </source>
</reference>
<dbReference type="GO" id="GO:0015074">
    <property type="term" value="P:DNA integration"/>
    <property type="evidence" value="ECO:0007669"/>
    <property type="project" value="InterPro"/>
</dbReference>
<sequence>MRGSYHPVTVRVQALTLAYCGVDMKHIEATTGMPRQTIQYWVKKARERGYNPEIDPRILPEYVEDGKRTGRPKEITKATEQAILESISKDRNGREKSSEILAFEAGISYSSVLRILKRHGYKAVKQTTKPGLTNEMKQKRLQFCLAHKDWTLEDWKNVIWTDETSGAFSYDKKGPLHIWAPETAQDNRHAEQEITLLNQQLKPIQKAEWELNTSMARLKLRNGRAPGRTPIWKWNKKNGLLYRDSKGGVDWYRYYKEVLIPKLIPFAQECAIERPNTIILENGAPAHRHRFQQTIYNIKRVQKIMDWPGNSPDLNAIEPAWPWLKRRTTSRGAPRDKKTGKEAWMKAWNDLPQEHIQQWIERLIRHIQVIIDLDGGNEYQEGRTGKDNRDWKGHRAKGTISYRQDIGDLAWEDIL</sequence>
<dbReference type="InterPro" id="IPR002492">
    <property type="entry name" value="Transposase_Tc1-like"/>
</dbReference>
<feature type="domain" description="Transposase Tc1-like" evidence="1">
    <location>
        <begin position="96"/>
        <end position="149"/>
    </location>
</feature>
<dbReference type="Pfam" id="PF01498">
    <property type="entry name" value="HTH_Tnp_Tc3_2"/>
    <property type="match status" value="1"/>
</dbReference>
<dbReference type="InterPro" id="IPR052338">
    <property type="entry name" value="Transposase_5"/>
</dbReference>